<dbReference type="PANTHER" id="PTHR45661:SF3">
    <property type="entry name" value="IG-LIKE DOMAIN-CONTAINING PROTEIN"/>
    <property type="match status" value="1"/>
</dbReference>
<evidence type="ECO:0000259" key="3">
    <source>
        <dbReference type="Pfam" id="PF18962"/>
    </source>
</evidence>
<feature type="chain" id="PRO_5020990865" evidence="2">
    <location>
        <begin position="21"/>
        <end position="364"/>
    </location>
</feature>
<dbReference type="AlphaFoldDB" id="A0A4R8MJD7"/>
<accession>A0A4R8MJD7</accession>
<evidence type="ECO:0000313" key="5">
    <source>
        <dbReference type="Proteomes" id="UP000294824"/>
    </source>
</evidence>
<sequence>MKKQLLFIAALVMCVTQSFAQDFVAGNLNFSIQTNGTEVSCKGFVAGMESASLVIPEKVTDPATNTEYNVAVIAGGAFYNNTGINDQIITSISLPGSIKLVGVNAFRELLNLTTVTFAPSTVDVSLLRFEDAIFWGCTSLTSIDLTGTNINFGRGIGTPASKSGRNLFRDCTSLTSFTLKNNTLTSRVYTGAFSGCTSLETVDFSGTAITTFSPNAFLNCTALKTLYLGADAAPNTVNATAFGGITAPISGGQLFVPTATGVTNYTDATNFEWESYFTILSGTTLSTDRIVSASNFKLYPNPATKSISVSKAVVSAKIYSMLGKEIKTFTNQKEFDVSNLSKGVYLFKAKFENNTTETIRFVKQ</sequence>
<dbReference type="Pfam" id="PF18962">
    <property type="entry name" value="Por_Secre_tail"/>
    <property type="match status" value="1"/>
</dbReference>
<dbReference type="InterPro" id="IPR026906">
    <property type="entry name" value="LRR_5"/>
</dbReference>
<evidence type="ECO:0000256" key="2">
    <source>
        <dbReference type="SAM" id="SignalP"/>
    </source>
</evidence>
<organism evidence="4 5">
    <name type="scientific">Algibacter lectus</name>
    <dbReference type="NCBI Taxonomy" id="221126"/>
    <lineage>
        <taxon>Bacteria</taxon>
        <taxon>Pseudomonadati</taxon>
        <taxon>Bacteroidota</taxon>
        <taxon>Flavobacteriia</taxon>
        <taxon>Flavobacteriales</taxon>
        <taxon>Flavobacteriaceae</taxon>
        <taxon>Algibacter</taxon>
    </lineage>
</organism>
<gene>
    <name evidence="4" type="ORF">DFQ06_0976</name>
</gene>
<dbReference type="PANTHER" id="PTHR45661">
    <property type="entry name" value="SURFACE ANTIGEN"/>
    <property type="match status" value="1"/>
</dbReference>
<feature type="domain" description="Secretion system C-terminal sorting" evidence="3">
    <location>
        <begin position="298"/>
        <end position="356"/>
    </location>
</feature>
<dbReference type="Gene3D" id="3.80.10.10">
    <property type="entry name" value="Ribonuclease Inhibitor"/>
    <property type="match status" value="2"/>
</dbReference>
<dbReference type="NCBIfam" id="TIGR04183">
    <property type="entry name" value="Por_Secre_tail"/>
    <property type="match status" value="1"/>
</dbReference>
<dbReference type="InterPro" id="IPR053139">
    <property type="entry name" value="Surface_bspA-like"/>
</dbReference>
<dbReference type="RefSeq" id="WP_133966272.1">
    <property type="nucleotide sequence ID" value="NZ_SORL01000007.1"/>
</dbReference>
<keyword evidence="1 2" id="KW-0732">Signal</keyword>
<dbReference type="SUPFAM" id="SSF52058">
    <property type="entry name" value="L domain-like"/>
    <property type="match status" value="1"/>
</dbReference>
<dbReference type="Proteomes" id="UP000294824">
    <property type="component" value="Unassembled WGS sequence"/>
</dbReference>
<evidence type="ECO:0000313" key="4">
    <source>
        <dbReference type="EMBL" id="TDY64075.1"/>
    </source>
</evidence>
<feature type="signal peptide" evidence="2">
    <location>
        <begin position="1"/>
        <end position="20"/>
    </location>
</feature>
<name>A0A4R8MJD7_9FLAO</name>
<comment type="caution">
    <text evidence="4">The sequence shown here is derived from an EMBL/GenBank/DDBJ whole genome shotgun (WGS) entry which is preliminary data.</text>
</comment>
<keyword evidence="5" id="KW-1185">Reference proteome</keyword>
<protein>
    <submittedName>
        <fullName evidence="4">Putative secreted protein (Por secretion system target)</fullName>
    </submittedName>
</protein>
<dbReference type="Pfam" id="PF13306">
    <property type="entry name" value="LRR_5"/>
    <property type="match status" value="2"/>
</dbReference>
<evidence type="ECO:0000256" key="1">
    <source>
        <dbReference type="ARBA" id="ARBA00022729"/>
    </source>
</evidence>
<dbReference type="EMBL" id="SORL01000007">
    <property type="protein sequence ID" value="TDY64075.1"/>
    <property type="molecule type" value="Genomic_DNA"/>
</dbReference>
<dbReference type="InterPro" id="IPR032675">
    <property type="entry name" value="LRR_dom_sf"/>
</dbReference>
<reference evidence="4 5" key="1">
    <citation type="submission" date="2019-03" db="EMBL/GenBank/DDBJ databases">
        <title>Genomic Encyclopedia of Type Strains, Phase III (KMG-III): the genomes of soil and plant-associated and newly described type strains.</title>
        <authorList>
            <person name="Whitman W."/>
        </authorList>
    </citation>
    <scope>NUCLEOTIDE SEQUENCE [LARGE SCALE GENOMIC DNA]</scope>
    <source>
        <strain evidence="4 5">CECT 8301</strain>
    </source>
</reference>
<proteinExistence type="predicted"/>
<dbReference type="InterPro" id="IPR026444">
    <property type="entry name" value="Secre_tail"/>
</dbReference>